<evidence type="ECO:0000256" key="3">
    <source>
        <dbReference type="ARBA" id="ARBA00023054"/>
    </source>
</evidence>
<comment type="caution">
    <text evidence="11">The sequence shown here is derived from an EMBL/GenBank/DDBJ whole genome shotgun (WGS) entry which is preliminary data.</text>
</comment>
<dbReference type="PANTHER" id="PTHR15504">
    <property type="entry name" value="NASOPHARYNGEAL EPITHELIUM SPECIFIC PROTEIN 1"/>
    <property type="match status" value="1"/>
</dbReference>
<feature type="coiled-coil region" evidence="8">
    <location>
        <begin position="91"/>
        <end position="140"/>
    </location>
</feature>
<keyword evidence="12" id="KW-1185">Reference proteome</keyword>
<feature type="coiled-coil region" evidence="8">
    <location>
        <begin position="248"/>
        <end position="285"/>
    </location>
</feature>
<dbReference type="Proteomes" id="UP001159042">
    <property type="component" value="Unassembled WGS sequence"/>
</dbReference>
<organism evidence="11 12">
    <name type="scientific">Exocentrus adspersus</name>
    <dbReference type="NCBI Taxonomy" id="1586481"/>
    <lineage>
        <taxon>Eukaryota</taxon>
        <taxon>Metazoa</taxon>
        <taxon>Ecdysozoa</taxon>
        <taxon>Arthropoda</taxon>
        <taxon>Hexapoda</taxon>
        <taxon>Insecta</taxon>
        <taxon>Pterygota</taxon>
        <taxon>Neoptera</taxon>
        <taxon>Endopterygota</taxon>
        <taxon>Coleoptera</taxon>
        <taxon>Polyphaga</taxon>
        <taxon>Cucujiformia</taxon>
        <taxon>Chrysomeloidea</taxon>
        <taxon>Cerambycidae</taxon>
        <taxon>Lamiinae</taxon>
        <taxon>Acanthocinini</taxon>
        <taxon>Exocentrus</taxon>
    </lineage>
</organism>
<evidence type="ECO:0000256" key="7">
    <source>
        <dbReference type="ARBA" id="ARBA00034142"/>
    </source>
</evidence>
<gene>
    <name evidence="11" type="ORF">NQ315_006856</name>
</gene>
<dbReference type="PANTHER" id="PTHR15504:SF0">
    <property type="entry name" value="CILIA- AND FLAGELLA-ASSOCIATED PROTEIN 45"/>
    <property type="match status" value="1"/>
</dbReference>
<dbReference type="EMBL" id="JANEYG010000003">
    <property type="protein sequence ID" value="KAJ8924075.1"/>
    <property type="molecule type" value="Genomic_DNA"/>
</dbReference>
<dbReference type="InterPro" id="IPR033253">
    <property type="entry name" value="CFAP45"/>
</dbReference>
<protein>
    <recommendedName>
        <fullName evidence="7">Cilia- and flagella-associated protein 45</fullName>
    </recommendedName>
</protein>
<feature type="region of interest" description="Disordered" evidence="9">
    <location>
        <begin position="1"/>
        <end position="23"/>
    </location>
</feature>
<keyword evidence="4" id="KW-0969">Cilium</keyword>
<comment type="similarity">
    <text evidence="6">Belongs to the CFAP45 family.</text>
</comment>
<evidence type="ECO:0000256" key="9">
    <source>
        <dbReference type="SAM" id="MobiDB-lite"/>
    </source>
</evidence>
<feature type="coiled-coil region" evidence="8">
    <location>
        <begin position="320"/>
        <end position="364"/>
    </location>
</feature>
<evidence type="ECO:0000256" key="5">
    <source>
        <dbReference type="ARBA" id="ARBA00023273"/>
    </source>
</evidence>
<keyword evidence="3 8" id="KW-0175">Coiled coil</keyword>
<evidence type="ECO:0000256" key="4">
    <source>
        <dbReference type="ARBA" id="ARBA00023069"/>
    </source>
</evidence>
<proteinExistence type="inferred from homology"/>
<feature type="coiled-coil region" evidence="8">
    <location>
        <begin position="179"/>
        <end position="224"/>
    </location>
</feature>
<evidence type="ECO:0000313" key="11">
    <source>
        <dbReference type="EMBL" id="KAJ8924075.1"/>
    </source>
</evidence>
<evidence type="ECO:0000256" key="6">
    <source>
        <dbReference type="ARBA" id="ARBA00034116"/>
    </source>
</evidence>
<reference evidence="11 12" key="1">
    <citation type="journal article" date="2023" name="Insect Mol. Biol.">
        <title>Genome sequencing provides insights into the evolution of gene families encoding plant cell wall-degrading enzymes in longhorned beetles.</title>
        <authorList>
            <person name="Shin N.R."/>
            <person name="Okamura Y."/>
            <person name="Kirsch R."/>
            <person name="Pauchet Y."/>
        </authorList>
    </citation>
    <scope>NUCLEOTIDE SEQUENCE [LARGE SCALE GENOMIC DNA]</scope>
    <source>
        <strain evidence="11">EAD_L_NR</strain>
    </source>
</reference>
<dbReference type="AlphaFoldDB" id="A0AAV8WCY7"/>
<dbReference type="InterPro" id="IPR043597">
    <property type="entry name" value="TPH_dom"/>
</dbReference>
<sequence>MATTGKFHSRAKQPKLTGGDHSIEECNHRLHDKYIHFKPMKATDDKEKIQIYDGKETRDLIVPSRQPLDVPAILPNSEFQRLKKQAQVVTLQDRMAMLEEAERQKNALAMESAMRKENLLKAQKRQMAVLGSKLDTVESEAASKNLYLLKRSQDLIIEQDDRVKAANGVILAAKCRAIRNAQISEKKLIEKQLQEENKRLDMMMEQQRQKKIIVEEKKREVDKKKMVRYTKEIKQQMKENELLRLMEMEKIEEESKLLNKALIQMQKEEQQKQQAKKETQAKMREEFKKANVEVENYKLLKLEEQRIAEMRIQQFMKGKAEREEAREKELAAEKAAKEMEIARLRAQQEKAQDYRAQMDEMNALRMYEEKEKEWRDKEKAAALKRKQMVEDLKQCRAKQLEDIRKQQAVALARDEEDFMKVAKVQRMLLDKDLVEKKKREEQKLKHKKELLRQINDKEREKIMQHQEKFEDGKVQRLEYEINDRKVEDYLKDKIDRLRENNVPEQYIKDIERQLKIKKQEK</sequence>
<evidence type="ECO:0000259" key="10">
    <source>
        <dbReference type="Pfam" id="PF13868"/>
    </source>
</evidence>
<dbReference type="GO" id="GO:0031514">
    <property type="term" value="C:motile cilium"/>
    <property type="evidence" value="ECO:0007669"/>
    <property type="project" value="UniProtKB-SubCell"/>
</dbReference>
<dbReference type="Pfam" id="PF13868">
    <property type="entry name" value="TPH"/>
    <property type="match status" value="1"/>
</dbReference>
<evidence type="ECO:0000256" key="2">
    <source>
        <dbReference type="ARBA" id="ARBA00022846"/>
    </source>
</evidence>
<accession>A0AAV8WCY7</accession>
<feature type="domain" description="Trichohyalin-plectin-homology" evidence="10">
    <location>
        <begin position="157"/>
        <end position="504"/>
    </location>
</feature>
<name>A0AAV8WCY7_9CUCU</name>
<keyword evidence="2" id="KW-0282">Flagellum</keyword>
<feature type="coiled-coil region" evidence="8">
    <location>
        <begin position="434"/>
        <end position="468"/>
    </location>
</feature>
<evidence type="ECO:0000256" key="8">
    <source>
        <dbReference type="SAM" id="Coils"/>
    </source>
</evidence>
<comment type="subcellular location">
    <subcellularLocation>
        <location evidence="1">Cell projection</location>
        <location evidence="1">Cilium</location>
        <location evidence="1">Flagellum</location>
    </subcellularLocation>
</comment>
<evidence type="ECO:0000256" key="1">
    <source>
        <dbReference type="ARBA" id="ARBA00004230"/>
    </source>
</evidence>
<evidence type="ECO:0000313" key="12">
    <source>
        <dbReference type="Proteomes" id="UP001159042"/>
    </source>
</evidence>
<keyword evidence="5" id="KW-0966">Cell projection</keyword>